<dbReference type="InterPro" id="IPR001680">
    <property type="entry name" value="WD40_rpt"/>
</dbReference>
<dbReference type="SMART" id="SM00320">
    <property type="entry name" value="WD40"/>
    <property type="match status" value="7"/>
</dbReference>
<feature type="repeat" description="WD" evidence="1">
    <location>
        <begin position="314"/>
        <end position="348"/>
    </location>
</feature>
<dbReference type="PANTHER" id="PTHR19847">
    <property type="entry name" value="DDB1- AND CUL4-ASSOCIATED FACTOR 11"/>
    <property type="match status" value="1"/>
</dbReference>
<feature type="repeat" description="WD" evidence="1">
    <location>
        <begin position="443"/>
        <end position="475"/>
    </location>
</feature>
<dbReference type="Pfam" id="PF00400">
    <property type="entry name" value="WD40"/>
    <property type="match status" value="5"/>
</dbReference>
<protein>
    <submittedName>
        <fullName evidence="3">Putative ddb1-and cul4-associated factor 11</fullName>
    </submittedName>
</protein>
<feature type="region of interest" description="Disordered" evidence="2">
    <location>
        <begin position="1"/>
        <end position="26"/>
    </location>
</feature>
<reference evidence="3" key="1">
    <citation type="journal article" date="2016" name="PLoS Negl. Trop. Dis.">
        <title>A Deep Insight into the Sialome of Rhodnius neglectus, a Vector of Chagas Disease.</title>
        <authorList>
            <person name="Santiago P.B."/>
            <person name="Assumpcao T.C."/>
            <person name="Araujo C.N."/>
            <person name="Bastos I.M."/>
            <person name="Neves D."/>
            <person name="Silva I.G."/>
            <person name="Charneau S."/>
            <person name="Queiroz R.M."/>
            <person name="Raiol T."/>
            <person name="Oliveira J.V."/>
            <person name="Sousa M.V."/>
            <person name="Calvo E."/>
            <person name="Ribeiro J.M."/>
            <person name="Santana J.M."/>
        </authorList>
    </citation>
    <scope>NUCLEOTIDE SEQUENCE</scope>
    <source>
        <tissue evidence="3">Salivary glands</tissue>
    </source>
</reference>
<dbReference type="GO" id="GO:0043161">
    <property type="term" value="P:proteasome-mediated ubiquitin-dependent protein catabolic process"/>
    <property type="evidence" value="ECO:0007669"/>
    <property type="project" value="TreeGrafter"/>
</dbReference>
<dbReference type="SUPFAM" id="SSF50978">
    <property type="entry name" value="WD40 repeat-like"/>
    <property type="match status" value="1"/>
</dbReference>
<proteinExistence type="evidence at transcript level"/>
<feature type="repeat" description="WD" evidence="1">
    <location>
        <begin position="266"/>
        <end position="308"/>
    </location>
</feature>
<evidence type="ECO:0000256" key="2">
    <source>
        <dbReference type="SAM" id="MobiDB-lite"/>
    </source>
</evidence>
<name>A0A0P4VSB8_9HEMI</name>
<dbReference type="Gene3D" id="2.130.10.10">
    <property type="entry name" value="YVTN repeat-like/Quinoprotein amine dehydrogenase"/>
    <property type="match status" value="2"/>
</dbReference>
<dbReference type="InterPro" id="IPR036322">
    <property type="entry name" value="WD40_repeat_dom_sf"/>
</dbReference>
<dbReference type="PROSITE" id="PS50294">
    <property type="entry name" value="WD_REPEATS_REGION"/>
    <property type="match status" value="3"/>
</dbReference>
<dbReference type="AlphaFoldDB" id="A0A0P4VSB8"/>
<dbReference type="InterPro" id="IPR015943">
    <property type="entry name" value="WD40/YVTN_repeat-like_dom_sf"/>
</dbReference>
<sequence length="516" mass="57634">MGVNRSREMSSSNVQDDESASGNSDNESDLATILQYLIRSGQVRILGSDDSLPSFPKLPPSVTSNVENIKNSEIAHMTKLASGISYNDSITEMLKKREIGLLKGGSGFNEREKCYISNNRLPVKLKPIDTYDHKVFCGIYSQDGNRLLTACQDRLMRLYDSSNGVVFKQLLEIHGRDVGWSILDAAFSPDSRHIAYSSWSPTLHMVDVESGGDACSHKALELCPEERRFCVFSLAFSESGHDIVCGANDGNIYIYNLAANDRTLKVEAHDDDVNTVTFADNTSQIVYSGGDDGLCKVWDRRTLSEMNPKPVGVLAGHMDGVTYIDSRGDARHLISNSKDQSIKLWDIRVFSSSSAQEAARRAVGLSRWDYRWQSAPKKLLTRRVNMKGDTSLATYRGHSVLQTLIRCHFSPAFTTGQRFIYTGCAYGRVVVYDLLTGQIILTLQGHTSCVRDVSWHPYRPEIISSSWDFSVICWNHFGLVQEDGEVGSHLVMDDPLAISSRPLRRSQRIADRNRTH</sequence>
<dbReference type="PANTHER" id="PTHR19847:SF7">
    <property type="entry name" value="DDB1- AND CUL4-ASSOCIATED FACTOR 11"/>
    <property type="match status" value="1"/>
</dbReference>
<dbReference type="InterPro" id="IPR051859">
    <property type="entry name" value="DCAF"/>
</dbReference>
<organism evidence="3">
    <name type="scientific">Rhodnius neglectus</name>
    <dbReference type="NCBI Taxonomy" id="72488"/>
    <lineage>
        <taxon>Eukaryota</taxon>
        <taxon>Metazoa</taxon>
        <taxon>Ecdysozoa</taxon>
        <taxon>Arthropoda</taxon>
        <taxon>Hexapoda</taxon>
        <taxon>Insecta</taxon>
        <taxon>Pterygota</taxon>
        <taxon>Neoptera</taxon>
        <taxon>Paraneoptera</taxon>
        <taxon>Hemiptera</taxon>
        <taxon>Heteroptera</taxon>
        <taxon>Panheteroptera</taxon>
        <taxon>Cimicomorpha</taxon>
        <taxon>Reduviidae</taxon>
        <taxon>Triatominae</taxon>
        <taxon>Rhodnius</taxon>
    </lineage>
</organism>
<evidence type="ECO:0000313" key="3">
    <source>
        <dbReference type="EMBL" id="JAI54823.1"/>
    </source>
</evidence>
<dbReference type="FunFam" id="2.130.10.10:FF:000492">
    <property type="entry name" value="LEC14B homolog isoform X2"/>
    <property type="match status" value="1"/>
</dbReference>
<dbReference type="PROSITE" id="PS50082">
    <property type="entry name" value="WD_REPEATS_2"/>
    <property type="match status" value="3"/>
</dbReference>
<feature type="compositionally biased region" description="Polar residues" evidence="2">
    <location>
        <begin position="9"/>
        <end position="25"/>
    </location>
</feature>
<evidence type="ECO:0000256" key="1">
    <source>
        <dbReference type="PROSITE-ProRule" id="PRU00221"/>
    </source>
</evidence>
<accession>A0A0P4VSB8</accession>
<keyword evidence="1" id="KW-0853">WD repeat</keyword>
<dbReference type="EMBL" id="GDKW01001772">
    <property type="protein sequence ID" value="JAI54823.1"/>
    <property type="molecule type" value="mRNA"/>
</dbReference>
<dbReference type="GO" id="GO:0080008">
    <property type="term" value="C:Cul4-RING E3 ubiquitin ligase complex"/>
    <property type="evidence" value="ECO:0007669"/>
    <property type="project" value="TreeGrafter"/>
</dbReference>